<evidence type="ECO:0000256" key="6">
    <source>
        <dbReference type="ARBA" id="ARBA00022989"/>
    </source>
</evidence>
<comment type="similarity">
    <text evidence="10">Belongs to the glycosyltransferase group 1 family.</text>
</comment>
<dbReference type="Proteomes" id="UP000256970">
    <property type="component" value="Unassembled WGS sequence"/>
</dbReference>
<organism evidence="13 14">
    <name type="scientific">Tetradesmus obliquus</name>
    <name type="common">Green alga</name>
    <name type="synonym">Acutodesmus obliquus</name>
    <dbReference type="NCBI Taxonomy" id="3088"/>
    <lineage>
        <taxon>Eukaryota</taxon>
        <taxon>Viridiplantae</taxon>
        <taxon>Chlorophyta</taxon>
        <taxon>core chlorophytes</taxon>
        <taxon>Chlorophyceae</taxon>
        <taxon>CS clade</taxon>
        <taxon>Sphaeropleales</taxon>
        <taxon>Scenedesmaceae</taxon>
        <taxon>Tetradesmus</taxon>
    </lineage>
</organism>
<keyword evidence="4" id="KW-0812">Transmembrane</keyword>
<evidence type="ECO:0000313" key="13">
    <source>
        <dbReference type="EMBL" id="SZX70462.1"/>
    </source>
</evidence>
<dbReference type="Pfam" id="PF13439">
    <property type="entry name" value="Glyco_transf_4"/>
    <property type="match status" value="1"/>
</dbReference>
<dbReference type="GO" id="GO:0004378">
    <property type="term" value="F:GDP-Man:Man(1)GlcNAc(2)-PP-Dol alpha-1,3-mannosyltransferase activity"/>
    <property type="evidence" value="ECO:0007669"/>
    <property type="project" value="UniProtKB-UniRule"/>
</dbReference>
<dbReference type="STRING" id="3088.A0A383W037"/>
<evidence type="ECO:0000256" key="9">
    <source>
        <dbReference type="ARBA" id="ARBA00045104"/>
    </source>
</evidence>
<dbReference type="CDD" id="cd03805">
    <property type="entry name" value="GT4_ALG2-like"/>
    <property type="match status" value="1"/>
</dbReference>
<keyword evidence="2 10" id="KW-0328">Glycosyltransferase</keyword>
<comment type="function">
    <text evidence="10">Mannosylates Man(2)GlcNAc(2)-dolichol diphosphate and Man(1)GlcNAc(2)-dolichol diphosphate to form Man(3)GlcNAc(2)-dolichol diphosphate.</text>
</comment>
<sequence>MTRRRVAFLHPDLGLGGAERLVVDAAVELSRFGHTVDMYTAYYDPNRCFDETRSGEFAVVVAGGWFPRHVLGRLFALCAVVRCTLAAIYLAMRVWSGNIPDYDVVIVDQVAAVVPLLKLLLPGMRVLFYCHFPDLLLSQRGSFIKSLYRMPLDYLEEVATGSADLILVNSNFTAGVFGQTFKRLAAQGVQPAVLYPAAAIPAEAELQDAQQAWREELPADLVQHISKGPTFLSINRFERKKGIGLALTALKELQQRQPGCAARLVLAGGYDARLAENREHLAELQQQARQLGVEEAVAFLPSFSDRQRALLLAACQAVVYTPQHEHFGIVPLEAMASGRPVIAVNNGGPTESVLSGRTGQLCEPTAAAFADAYAQLLDAKVAAKMGAAARKHVVGTFSRAAFGDRLNEHVQALAA</sequence>
<keyword evidence="5" id="KW-0256">Endoplasmic reticulum</keyword>
<dbReference type="InterPro" id="IPR028098">
    <property type="entry name" value="Glyco_trans_4-like_N"/>
</dbReference>
<comment type="catalytic activity">
    <reaction evidence="8 10">
        <text>a beta-D-Man-(1-&gt;4)-beta-D-GlcNAc-(1-&gt;4)-alpha-D-GlcNAc-diphospho-di-trans,poly-cis-dolichol + GDP-alpha-D-mannose = an alpha-D-Man-(1-&gt;3)-beta-D-Man-(1-&gt;4)-beta-D-GlcNAc-(1-&gt;4)-alpha-D-GlcNAc-diphospho-di-trans,poly-cis-dolichol + GDP + H(+)</text>
        <dbReference type="Rhea" id="RHEA:29515"/>
        <dbReference type="Rhea" id="RHEA-COMP:19511"/>
        <dbReference type="Rhea" id="RHEA-COMP:19513"/>
        <dbReference type="ChEBI" id="CHEBI:15378"/>
        <dbReference type="ChEBI" id="CHEBI:57527"/>
        <dbReference type="ChEBI" id="CHEBI:58189"/>
        <dbReference type="ChEBI" id="CHEBI:58472"/>
        <dbReference type="ChEBI" id="CHEBI:132510"/>
        <dbReference type="EC" id="2.4.1.132"/>
    </reaction>
    <physiologicalReaction direction="left-to-right" evidence="8 10">
        <dbReference type="Rhea" id="RHEA:29516"/>
    </physiologicalReaction>
</comment>
<evidence type="ECO:0000256" key="10">
    <source>
        <dbReference type="RuleBase" id="RU367136"/>
    </source>
</evidence>
<evidence type="ECO:0000256" key="5">
    <source>
        <dbReference type="ARBA" id="ARBA00022824"/>
    </source>
</evidence>
<dbReference type="GO" id="GO:0102704">
    <property type="term" value="F:GDP-Man:Man(2)GlcNAc(2)-PP-Dol alpha-1,6-mannosyltransferase activity"/>
    <property type="evidence" value="ECO:0007669"/>
    <property type="project" value="UniProtKB-UniRule"/>
</dbReference>
<dbReference type="Pfam" id="PF00534">
    <property type="entry name" value="Glycos_transf_1"/>
    <property type="match status" value="1"/>
</dbReference>
<keyword evidence="3 10" id="KW-0808">Transferase</keyword>
<dbReference type="AlphaFoldDB" id="A0A383W037"/>
<evidence type="ECO:0000256" key="2">
    <source>
        <dbReference type="ARBA" id="ARBA00022676"/>
    </source>
</evidence>
<comment type="pathway">
    <text evidence="1 10">Protein modification; protein glycosylation.</text>
</comment>
<accession>A0A383W037</accession>
<feature type="domain" description="Glycosyl transferase family 1" evidence="11">
    <location>
        <begin position="226"/>
        <end position="391"/>
    </location>
</feature>
<feature type="domain" description="Glycosyltransferase subfamily 4-like N-terminal" evidence="12">
    <location>
        <begin position="16"/>
        <end position="176"/>
    </location>
</feature>
<keyword evidence="7" id="KW-0472">Membrane</keyword>
<evidence type="ECO:0000256" key="4">
    <source>
        <dbReference type="ARBA" id="ARBA00022692"/>
    </source>
</evidence>
<gene>
    <name evidence="13" type="ORF">BQ4739_LOCUS10675</name>
</gene>
<comment type="subcellular location">
    <subcellularLocation>
        <location evidence="10">Endoplasmic reticulum membrane</location>
        <topology evidence="10">Single-pass membrane protein</topology>
    </subcellularLocation>
</comment>
<evidence type="ECO:0000256" key="1">
    <source>
        <dbReference type="ARBA" id="ARBA00004922"/>
    </source>
</evidence>
<dbReference type="UniPathway" id="UPA00378"/>
<evidence type="ECO:0000313" key="14">
    <source>
        <dbReference type="Proteomes" id="UP000256970"/>
    </source>
</evidence>
<keyword evidence="14" id="KW-1185">Reference proteome</keyword>
<dbReference type="InterPro" id="IPR027054">
    <property type="entry name" value="ALG2"/>
</dbReference>
<dbReference type="PANTHER" id="PTHR45918">
    <property type="entry name" value="ALPHA-1,3/1,6-MANNOSYLTRANSFERASE ALG2"/>
    <property type="match status" value="1"/>
</dbReference>
<protein>
    <recommendedName>
        <fullName evidence="10">Alpha-1,3/1,6-mannosyltransferase ALG2</fullName>
        <ecNumber evidence="10">2.4.1.132</ecNumber>
        <ecNumber evidence="10">2.4.1.257</ecNumber>
    </recommendedName>
    <alternativeName>
        <fullName evidence="10">GDP-Man:Man(1)GlcNAc(2)-PP-Dol alpha-1,3-mannosyltransferase</fullName>
    </alternativeName>
</protein>
<evidence type="ECO:0000256" key="3">
    <source>
        <dbReference type="ARBA" id="ARBA00022679"/>
    </source>
</evidence>
<comment type="catalytic activity">
    <reaction evidence="9 10">
        <text>an alpha-D-Man-(1-&gt;3)-beta-D-Man-(1-&gt;4)-beta-D-GlcNAc-(1-&gt;4)-alpha-D-GlcNAc-diphospho-di-trans,poly-cis-dolichol + GDP-alpha-D-mannose = an alpha-D-Man-(1-&gt;3)-[alpha-D-Man-(1-&gt;6)]-beta-D-Man-(1-&gt;4)-beta-D-GlcNAc-(1-&gt;4)-alpha-D-GlcNAc-diphospho-di-trans,poly-cis-dolichol + GDP + H(+)</text>
        <dbReference type="Rhea" id="RHEA:29519"/>
        <dbReference type="Rhea" id="RHEA-COMP:19513"/>
        <dbReference type="Rhea" id="RHEA-COMP:19515"/>
        <dbReference type="ChEBI" id="CHEBI:15378"/>
        <dbReference type="ChEBI" id="CHEBI:57527"/>
        <dbReference type="ChEBI" id="CHEBI:58189"/>
        <dbReference type="ChEBI" id="CHEBI:132510"/>
        <dbReference type="ChEBI" id="CHEBI:132511"/>
        <dbReference type="EC" id="2.4.1.257"/>
    </reaction>
    <physiologicalReaction direction="left-to-right" evidence="9 10">
        <dbReference type="Rhea" id="RHEA:29520"/>
    </physiologicalReaction>
</comment>
<keyword evidence="6" id="KW-1133">Transmembrane helix</keyword>
<name>A0A383W037_TETOB</name>
<evidence type="ECO:0000259" key="12">
    <source>
        <dbReference type="Pfam" id="PF13439"/>
    </source>
</evidence>
<dbReference type="SUPFAM" id="SSF53756">
    <property type="entry name" value="UDP-Glycosyltransferase/glycogen phosphorylase"/>
    <property type="match status" value="1"/>
</dbReference>
<dbReference type="PANTHER" id="PTHR45918:SF1">
    <property type="entry name" value="ALPHA-1,3_1,6-MANNOSYLTRANSFERASE ALG2"/>
    <property type="match status" value="1"/>
</dbReference>
<dbReference type="EMBL" id="FNXT01000989">
    <property type="protein sequence ID" value="SZX70462.1"/>
    <property type="molecule type" value="Genomic_DNA"/>
</dbReference>
<dbReference type="InterPro" id="IPR001296">
    <property type="entry name" value="Glyco_trans_1"/>
</dbReference>
<evidence type="ECO:0000256" key="8">
    <source>
        <dbReference type="ARBA" id="ARBA00045103"/>
    </source>
</evidence>
<proteinExistence type="inferred from homology"/>
<dbReference type="EC" id="2.4.1.132" evidence="10"/>
<dbReference type="EC" id="2.4.1.257" evidence="10"/>
<evidence type="ECO:0000256" key="7">
    <source>
        <dbReference type="ARBA" id="ARBA00023136"/>
    </source>
</evidence>
<evidence type="ECO:0000259" key="11">
    <source>
        <dbReference type="Pfam" id="PF00534"/>
    </source>
</evidence>
<dbReference type="Gene3D" id="3.40.50.2000">
    <property type="entry name" value="Glycogen Phosphorylase B"/>
    <property type="match status" value="2"/>
</dbReference>
<dbReference type="GO" id="GO:0005789">
    <property type="term" value="C:endoplasmic reticulum membrane"/>
    <property type="evidence" value="ECO:0007669"/>
    <property type="project" value="UniProtKB-SubCell"/>
</dbReference>
<reference evidence="13 14" key="1">
    <citation type="submission" date="2016-10" db="EMBL/GenBank/DDBJ databases">
        <authorList>
            <person name="Cai Z."/>
        </authorList>
    </citation>
    <scope>NUCLEOTIDE SEQUENCE [LARGE SCALE GENOMIC DNA]</scope>
</reference>